<reference evidence="1 2" key="1">
    <citation type="submission" date="2023-05" db="EMBL/GenBank/DDBJ databases">
        <title>B98-5 Cell Line De Novo Hybrid Assembly: An Optical Mapping Approach.</title>
        <authorList>
            <person name="Kananen K."/>
            <person name="Auerbach J.A."/>
            <person name="Kautto E."/>
            <person name="Blachly J.S."/>
        </authorList>
    </citation>
    <scope>NUCLEOTIDE SEQUENCE [LARGE SCALE GENOMIC DNA]</scope>
    <source>
        <strain evidence="1">B95-8</strain>
        <tissue evidence="1">Cell line</tissue>
    </source>
</reference>
<proteinExistence type="predicted"/>
<keyword evidence="2" id="KW-1185">Reference proteome</keyword>
<name>A0ABQ9VYW2_SAGOE</name>
<evidence type="ECO:0000313" key="1">
    <source>
        <dbReference type="EMBL" id="KAK2114572.1"/>
    </source>
</evidence>
<protein>
    <submittedName>
        <fullName evidence="1">Uncharacterized protein</fullName>
    </submittedName>
</protein>
<comment type="caution">
    <text evidence="1">The sequence shown here is derived from an EMBL/GenBank/DDBJ whole genome shotgun (WGS) entry which is preliminary data.</text>
</comment>
<evidence type="ECO:0000313" key="2">
    <source>
        <dbReference type="Proteomes" id="UP001266305"/>
    </source>
</evidence>
<dbReference type="Proteomes" id="UP001266305">
    <property type="component" value="Unassembled WGS sequence"/>
</dbReference>
<organism evidence="1 2">
    <name type="scientific">Saguinus oedipus</name>
    <name type="common">Cotton-top tamarin</name>
    <name type="synonym">Oedipomidas oedipus</name>
    <dbReference type="NCBI Taxonomy" id="9490"/>
    <lineage>
        <taxon>Eukaryota</taxon>
        <taxon>Metazoa</taxon>
        <taxon>Chordata</taxon>
        <taxon>Craniata</taxon>
        <taxon>Vertebrata</taxon>
        <taxon>Euteleostomi</taxon>
        <taxon>Mammalia</taxon>
        <taxon>Eutheria</taxon>
        <taxon>Euarchontoglires</taxon>
        <taxon>Primates</taxon>
        <taxon>Haplorrhini</taxon>
        <taxon>Platyrrhini</taxon>
        <taxon>Cebidae</taxon>
        <taxon>Callitrichinae</taxon>
        <taxon>Saguinus</taxon>
    </lineage>
</organism>
<gene>
    <name evidence="1" type="ORF">P7K49_008838</name>
</gene>
<dbReference type="EMBL" id="JASSZA010000004">
    <property type="protein sequence ID" value="KAK2114572.1"/>
    <property type="molecule type" value="Genomic_DNA"/>
</dbReference>
<sequence length="70" mass="8277">MDWGRYKEDFQKEAAMSQDEVAILADQQKLDMTVDWYNERSSREVLVERLEMSGRNIQDTVPEDLPLRSL</sequence>
<accession>A0ABQ9VYW2</accession>